<keyword evidence="14" id="KW-1185">Reference proteome</keyword>
<evidence type="ECO:0000256" key="8">
    <source>
        <dbReference type="ARBA" id="ARBA00023160"/>
    </source>
</evidence>
<dbReference type="SUPFAM" id="SSF53901">
    <property type="entry name" value="Thiolase-like"/>
    <property type="match status" value="1"/>
</dbReference>
<feature type="domain" description="Beta-ketoacyl-[acyl-carrier-protein] synthase III C-terminal" evidence="11">
    <location>
        <begin position="301"/>
        <end position="389"/>
    </location>
</feature>
<keyword evidence="6" id="KW-0276">Fatty acid metabolism</keyword>
<dbReference type="InterPro" id="IPR016039">
    <property type="entry name" value="Thiolase-like"/>
</dbReference>
<dbReference type="NCBIfam" id="TIGR00747">
    <property type="entry name" value="fabH"/>
    <property type="match status" value="1"/>
</dbReference>
<keyword evidence="8" id="KW-0275">Fatty acid biosynthesis</keyword>
<keyword evidence="3" id="KW-0963">Cytoplasm</keyword>
<dbReference type="OrthoDB" id="428487at2759"/>
<evidence type="ECO:0000256" key="4">
    <source>
        <dbReference type="ARBA" id="ARBA00022516"/>
    </source>
</evidence>
<evidence type="ECO:0000256" key="3">
    <source>
        <dbReference type="ARBA" id="ARBA00022490"/>
    </source>
</evidence>
<dbReference type="NCBIfam" id="NF006829">
    <property type="entry name" value="PRK09352.1"/>
    <property type="match status" value="1"/>
</dbReference>
<dbReference type="GO" id="GO:0006633">
    <property type="term" value="P:fatty acid biosynthetic process"/>
    <property type="evidence" value="ECO:0007669"/>
    <property type="project" value="UniProtKB-KW"/>
</dbReference>
<dbReference type="KEGG" id="pmal:PMUG01_04021000"/>
<evidence type="ECO:0000256" key="2">
    <source>
        <dbReference type="ARBA" id="ARBA00008642"/>
    </source>
</evidence>
<evidence type="ECO:0000313" key="14">
    <source>
        <dbReference type="Proteomes" id="UP000219813"/>
    </source>
</evidence>
<dbReference type="EMBL" id="LT594625">
    <property type="protein sequence ID" value="SBT86515.1"/>
    <property type="molecule type" value="Genomic_DNA"/>
</dbReference>
<dbReference type="CDD" id="cd00830">
    <property type="entry name" value="KAS_III"/>
    <property type="match status" value="1"/>
</dbReference>
<dbReference type="GeneID" id="39867039"/>
<organism evidence="13 14">
    <name type="scientific">Plasmodium malariae</name>
    <dbReference type="NCBI Taxonomy" id="5858"/>
    <lineage>
        <taxon>Eukaryota</taxon>
        <taxon>Sar</taxon>
        <taxon>Alveolata</taxon>
        <taxon>Apicomplexa</taxon>
        <taxon>Aconoidasida</taxon>
        <taxon>Haemosporida</taxon>
        <taxon>Plasmodiidae</taxon>
        <taxon>Plasmodium</taxon>
        <taxon>Plasmodium (Plasmodium)</taxon>
    </lineage>
</organism>
<keyword evidence="5 13" id="KW-0808">Transferase</keyword>
<evidence type="ECO:0000259" key="11">
    <source>
        <dbReference type="Pfam" id="PF08541"/>
    </source>
</evidence>
<dbReference type="PANTHER" id="PTHR34069:SF2">
    <property type="entry name" value="BETA-KETOACYL-[ACYL-CARRIER-PROTEIN] SYNTHASE III"/>
    <property type="match status" value="1"/>
</dbReference>
<dbReference type="OMA" id="WGSEGDK"/>
<evidence type="ECO:0000256" key="9">
    <source>
        <dbReference type="ARBA" id="ARBA00023315"/>
    </source>
</evidence>
<evidence type="ECO:0000256" key="6">
    <source>
        <dbReference type="ARBA" id="ARBA00022832"/>
    </source>
</evidence>
<dbReference type="InterPro" id="IPR004655">
    <property type="entry name" value="FabH"/>
</dbReference>
<dbReference type="InterPro" id="IPR013751">
    <property type="entry name" value="ACP_syn_III_N"/>
</dbReference>
<dbReference type="RefSeq" id="XP_028859664.1">
    <property type="nucleotide sequence ID" value="XM_029003207.1"/>
</dbReference>
<dbReference type="Pfam" id="PF08545">
    <property type="entry name" value="ACP_syn_III"/>
    <property type="match status" value="1"/>
</dbReference>
<feature type="domain" description="Beta-ketoacyl-[acyl-carrier-protein] synthase III N-terminal" evidence="12">
    <location>
        <begin position="154"/>
        <end position="208"/>
    </location>
</feature>
<keyword evidence="9 13" id="KW-0012">Acyltransferase</keyword>
<dbReference type="VEuPathDB" id="PlasmoDB:PmUG01_04021000"/>
<evidence type="ECO:0000256" key="10">
    <source>
        <dbReference type="SAM" id="SignalP"/>
    </source>
</evidence>
<dbReference type="GO" id="GO:0004315">
    <property type="term" value="F:3-oxoacyl-[acyl-carrier-protein] synthase activity"/>
    <property type="evidence" value="ECO:0007669"/>
    <property type="project" value="UniProtKB-EC"/>
</dbReference>
<keyword evidence="7" id="KW-0443">Lipid metabolism</keyword>
<feature type="signal peptide" evidence="10">
    <location>
        <begin position="1"/>
        <end position="17"/>
    </location>
</feature>
<proteinExistence type="inferred from homology"/>
<evidence type="ECO:0000256" key="7">
    <source>
        <dbReference type="ARBA" id="ARBA00023098"/>
    </source>
</evidence>
<feature type="chain" id="PRO_5008915783" evidence="10">
    <location>
        <begin position="18"/>
        <end position="389"/>
    </location>
</feature>
<protein>
    <submittedName>
        <fullName evidence="13">Beta-ketoacyl-ACP synthase III, putative</fullName>
        <ecNumber evidence="13">2.3.1.41</ecNumber>
    </submittedName>
</protein>
<gene>
    <name evidence="13" type="primary">PmUG01_04021000</name>
    <name evidence="13" type="ORF">PMUG01_04021000</name>
</gene>
<evidence type="ECO:0000256" key="1">
    <source>
        <dbReference type="ARBA" id="ARBA00005189"/>
    </source>
</evidence>
<dbReference type="Pfam" id="PF08541">
    <property type="entry name" value="ACP_syn_III_C"/>
    <property type="match status" value="1"/>
</dbReference>
<evidence type="ECO:0000313" key="13">
    <source>
        <dbReference type="EMBL" id="SBT86515.1"/>
    </source>
</evidence>
<dbReference type="AlphaFoldDB" id="A0A1D3JJ39"/>
<reference evidence="13 14" key="1">
    <citation type="submission" date="2016-06" db="EMBL/GenBank/DDBJ databases">
        <authorList>
            <consortium name="Pathogen Informatics"/>
        </authorList>
    </citation>
    <scope>NUCLEOTIDE SEQUENCE [LARGE SCALE GENOMIC DNA]</scope>
</reference>
<dbReference type="PANTHER" id="PTHR34069">
    <property type="entry name" value="3-OXOACYL-[ACYL-CARRIER-PROTEIN] SYNTHASE 3"/>
    <property type="match status" value="1"/>
</dbReference>
<sequence length="389" mass="43885">MLLYIVIFLFVHHGAFFSTLEINKNNKYTFINNVHNIQHTTKLRATGGKIGGKIIGHGHSYPSNEIDNDELRKYVDTSDEWITSRTGIKKRRILKKNENISMLQIESANEAFKSCALNPLNVDMIINASSTPQNLFGDANNISNKLGCKNSVNMDLTAACTGFVFAFATAYNFLPRYKNILIIGSDALSNFVDWRDRNTCVLFGDGAGYHFNDAKLHNCVLFFVGAVVLQRTDPNEENKIFNYYLGSNSELNDLLTINFEYDKYSLDSPNANKYGKLNMNGKEVFKYTISHIPKILQKIAQDSNIKMEDIDYFIFHQANIRIIETVAKNLNIPLSKVLVNLDEHANTSAASIPLCFSENIHKGKIKRNDIICMCGFGAGMSYGCVIFKY</sequence>
<dbReference type="InterPro" id="IPR013747">
    <property type="entry name" value="ACP_syn_III_C"/>
</dbReference>
<comment type="similarity">
    <text evidence="2">Belongs to the thiolase-like superfamily. FabH family.</text>
</comment>
<dbReference type="Gene3D" id="3.40.47.10">
    <property type="match status" value="1"/>
</dbReference>
<comment type="pathway">
    <text evidence="1">Lipid metabolism.</text>
</comment>
<name>A0A1D3JJ39_PLAMA</name>
<keyword evidence="4" id="KW-0444">Lipid biosynthesis</keyword>
<evidence type="ECO:0000256" key="5">
    <source>
        <dbReference type="ARBA" id="ARBA00022679"/>
    </source>
</evidence>
<dbReference type="GO" id="GO:0044550">
    <property type="term" value="P:secondary metabolite biosynthetic process"/>
    <property type="evidence" value="ECO:0007669"/>
    <property type="project" value="TreeGrafter"/>
</dbReference>
<dbReference type="Proteomes" id="UP000219813">
    <property type="component" value="Chromosome 4"/>
</dbReference>
<evidence type="ECO:0000259" key="12">
    <source>
        <dbReference type="Pfam" id="PF08545"/>
    </source>
</evidence>
<keyword evidence="10" id="KW-0732">Signal</keyword>
<dbReference type="EC" id="2.3.1.41" evidence="13"/>
<accession>A0A1D3JJ39</accession>